<dbReference type="InterPro" id="IPR013783">
    <property type="entry name" value="Ig-like_fold"/>
</dbReference>
<dbReference type="OrthoDB" id="33861at2"/>
<evidence type="ECO:0000259" key="10">
    <source>
        <dbReference type="PROSITE" id="PS51172"/>
    </source>
</evidence>
<dbReference type="InterPro" id="IPR036966">
    <property type="entry name" value="CBM3_sf"/>
</dbReference>
<evidence type="ECO:0000256" key="8">
    <source>
        <dbReference type="SAM" id="MobiDB-lite"/>
    </source>
</evidence>
<feature type="active site" description="Nucleophile" evidence="7">
    <location>
        <position position="257"/>
    </location>
</feature>
<keyword evidence="5" id="KW-0326">Glycosidase</keyword>
<dbReference type="Gene3D" id="1.50.10.10">
    <property type="match status" value="1"/>
</dbReference>
<keyword evidence="6" id="KW-0624">Polysaccharide degradation</keyword>
<keyword evidence="1 9" id="KW-0732">Signal</keyword>
<dbReference type="EMBL" id="CP025746">
    <property type="protein sequence ID" value="QAA33059.1"/>
    <property type="molecule type" value="Genomic_DNA"/>
</dbReference>
<feature type="active site" description="Proton donor" evidence="7">
    <location>
        <position position="85"/>
    </location>
</feature>
<evidence type="ECO:0000256" key="1">
    <source>
        <dbReference type="ARBA" id="ARBA00022729"/>
    </source>
</evidence>
<evidence type="ECO:0000256" key="4">
    <source>
        <dbReference type="ARBA" id="ARBA00023277"/>
    </source>
</evidence>
<dbReference type="PROSITE" id="PS51172">
    <property type="entry name" value="CBM3"/>
    <property type="match status" value="1"/>
</dbReference>
<dbReference type="Gene3D" id="2.60.40.10">
    <property type="entry name" value="Immunoglobulins"/>
    <property type="match status" value="1"/>
</dbReference>
<dbReference type="InterPro" id="IPR001956">
    <property type="entry name" value="CBM3"/>
</dbReference>
<dbReference type="Gene3D" id="2.60.40.710">
    <property type="entry name" value="Endoglucanase-like"/>
    <property type="match status" value="1"/>
</dbReference>
<protein>
    <submittedName>
        <fullName evidence="11">Exoglucanase</fullName>
    </submittedName>
</protein>
<keyword evidence="12" id="KW-1185">Reference proteome</keyword>
<dbReference type="InterPro" id="IPR008928">
    <property type="entry name" value="6-hairpin_glycosidase_sf"/>
</dbReference>
<evidence type="ECO:0000256" key="5">
    <source>
        <dbReference type="ARBA" id="ARBA00023295"/>
    </source>
</evidence>
<name>A0A410DVE3_9CLOT</name>
<evidence type="ECO:0000256" key="7">
    <source>
        <dbReference type="PIRSR" id="PIRSR600556-1"/>
    </source>
</evidence>
<dbReference type="PRINTS" id="PR00844">
    <property type="entry name" value="GLHYDRLASE48"/>
</dbReference>
<dbReference type="InterPro" id="IPR012341">
    <property type="entry name" value="6hp_glycosidase-like_sf"/>
</dbReference>
<dbReference type="InterPro" id="IPR023309">
    <property type="entry name" value="Endo-1-4-beta-glucanase_dom2"/>
</dbReference>
<evidence type="ECO:0000256" key="6">
    <source>
        <dbReference type="ARBA" id="ARBA00023326"/>
    </source>
</evidence>
<reference evidence="11 12" key="1">
    <citation type="submission" date="2018-01" db="EMBL/GenBank/DDBJ databases">
        <title>Genome Sequencing and Assembly of Anaerobacter polyendosporus strain CT4.</title>
        <authorList>
            <person name="Tachaapaikoon C."/>
            <person name="Sutheeworapong S."/>
            <person name="Jenjaroenpun P."/>
            <person name="Wongsurawat T."/>
            <person name="Nookeaw I."/>
            <person name="Cheawchanlertfa P."/>
            <person name="Kosugi A."/>
            <person name="Cheevadhanarak S."/>
            <person name="Ratanakhanokchai K."/>
        </authorList>
    </citation>
    <scope>NUCLEOTIDE SEQUENCE [LARGE SCALE GENOMIC DNA]</scope>
    <source>
        <strain evidence="11 12">CT4</strain>
    </source>
</reference>
<feature type="domain" description="CBM3" evidence="10">
    <location>
        <begin position="776"/>
        <end position="928"/>
    </location>
</feature>
<sequence>MKKKIGLLVTMVMTLSAVTASGGGFTKTSTAKAATLSEYQQRFSTLYNKIHDSKNGYFSPLGIPYHSVETLMVEAPDYGHETTSEAMSYYTWIEAMNGRFTGNWNGLTKAWDTMEKYMIPTHDDQPTNSTYDPNKPATYAGEYETPDKYPSQLQPSVPVGKDPIANELKAAYGTSDIYGMHWLLDTDNWYGYGTRADGKTAPSYINTFQRGKQESVWETVPQPSWDEMKFGGKNGYLDLFTGDSSYSKQWKYTNAPDADARVVQAMYSADNWAKEQGVDLSSLVQKSSKMGDYLRYSFFDKYFKKIGSQDINSAATGYDSSSYLMSWYYAWGGGVGSNWSWRIGSSHDHFGYQNPLAAWVLSTNSDFKPKSTNGATDWGKSLNRQLEFYQWLQSSEGAIAGGATNSYNGRYEKYPAGTSTFYGMAYVPNPVYEDPGSNTWFGMQTWSMQRMAEYYYNTGDTKAKALLDKWVKWVKPEVKLNVDGTFQVPSTIDWSGQPDTWNGSYTGNPNLHVKIVNYSTDLGVSASLANTLLYYSAATQKYTPTAFDDKAKDIAKQLLDRMWKLYSDDKGLSAPEARNDYNRMFDQEVYIPSTFSGTMPNGDAIKPGIKFIDIRSKYKNDPDYAKVKAAYDKGESPVFNYHRFWAECEIAIANGTYANLFDNATVPTNTVKTAITTPTEGQIFDNSTTANPITISASATTDNGTIAKVEFFANGTKVGESATSPYKVTWTPSGYANSSDGVDSYALTAQATDTSGLSSVSSKVNIKVKLPVKPKPVGNVSLQFFNGNTSTSTNSIVPKFKVTNTGTTSINLADLKFRYYFTADGATSNNFWCDWASVGSSNVTGSFVKLATPVTNADTYLEVGFSTAAGTLAPGATVEIAGRFAKADWSNYSQSNDYSFNGSASSYADNSKVTAYIGGTLASGVEPK</sequence>
<accession>A0A410DVE3</accession>
<dbReference type="SMART" id="SM01067">
    <property type="entry name" value="CBM_3"/>
    <property type="match status" value="1"/>
</dbReference>
<dbReference type="GO" id="GO:0008810">
    <property type="term" value="F:cellulase activity"/>
    <property type="evidence" value="ECO:0007669"/>
    <property type="project" value="InterPro"/>
</dbReference>
<dbReference type="Proteomes" id="UP000286268">
    <property type="component" value="Chromosome"/>
</dbReference>
<keyword evidence="4" id="KW-0119">Carbohydrate metabolism</keyword>
<dbReference type="Pfam" id="PF02011">
    <property type="entry name" value="Glyco_hydro_48"/>
    <property type="match status" value="1"/>
</dbReference>
<dbReference type="KEGG" id="cmah:C1I91_16225"/>
<evidence type="ECO:0000256" key="9">
    <source>
        <dbReference type="SAM" id="SignalP"/>
    </source>
</evidence>
<feature type="region of interest" description="Disordered" evidence="8">
    <location>
        <begin position="122"/>
        <end position="141"/>
    </location>
</feature>
<dbReference type="GO" id="GO:0030248">
    <property type="term" value="F:cellulose binding"/>
    <property type="evidence" value="ECO:0007669"/>
    <property type="project" value="InterPro"/>
</dbReference>
<dbReference type="Gene3D" id="2.170.160.10">
    <property type="entry name" value="Endo-1,4-beta-glucanase f. Domain 2"/>
    <property type="match status" value="1"/>
</dbReference>
<dbReference type="AlphaFoldDB" id="A0A410DVE3"/>
<dbReference type="Pfam" id="PF17957">
    <property type="entry name" value="Big_7"/>
    <property type="match status" value="1"/>
</dbReference>
<dbReference type="Gene3D" id="4.10.870.10">
    <property type="entry name" value="Endo-1,4-beta-glucanase f. Domain 3"/>
    <property type="match status" value="1"/>
</dbReference>
<organism evidence="11 12">
    <name type="scientific">Clostridium manihotivorum</name>
    <dbReference type="NCBI Taxonomy" id="2320868"/>
    <lineage>
        <taxon>Bacteria</taxon>
        <taxon>Bacillati</taxon>
        <taxon>Bacillota</taxon>
        <taxon>Clostridia</taxon>
        <taxon>Eubacteriales</taxon>
        <taxon>Clostridiaceae</taxon>
        <taxon>Clostridium</taxon>
    </lineage>
</organism>
<keyword evidence="3" id="KW-0136">Cellulose degradation</keyword>
<keyword evidence="2" id="KW-0378">Hydrolase</keyword>
<dbReference type="InterPro" id="IPR027390">
    <property type="entry name" value="Endoglucanase_F_dom3"/>
</dbReference>
<evidence type="ECO:0000256" key="3">
    <source>
        <dbReference type="ARBA" id="ARBA00023001"/>
    </source>
</evidence>
<dbReference type="GO" id="GO:0030245">
    <property type="term" value="P:cellulose catabolic process"/>
    <property type="evidence" value="ECO:0007669"/>
    <property type="project" value="UniProtKB-KW"/>
</dbReference>
<feature type="chain" id="PRO_5039499449" evidence="9">
    <location>
        <begin position="23"/>
        <end position="928"/>
    </location>
</feature>
<evidence type="ECO:0000256" key="2">
    <source>
        <dbReference type="ARBA" id="ARBA00022801"/>
    </source>
</evidence>
<evidence type="ECO:0000313" key="11">
    <source>
        <dbReference type="EMBL" id="QAA33059.1"/>
    </source>
</evidence>
<dbReference type="Pfam" id="PF00942">
    <property type="entry name" value="CBM_3"/>
    <property type="match status" value="1"/>
</dbReference>
<dbReference type="SUPFAM" id="SSF49384">
    <property type="entry name" value="Carbohydrate-binding domain"/>
    <property type="match status" value="1"/>
</dbReference>
<gene>
    <name evidence="11" type="ORF">C1I91_16225</name>
</gene>
<dbReference type="InterPro" id="IPR008965">
    <property type="entry name" value="CBM2/CBM3_carb-bd_dom_sf"/>
</dbReference>
<evidence type="ECO:0000313" key="12">
    <source>
        <dbReference type="Proteomes" id="UP000286268"/>
    </source>
</evidence>
<dbReference type="SUPFAM" id="SSF48208">
    <property type="entry name" value="Six-hairpin glycosidases"/>
    <property type="match status" value="1"/>
</dbReference>
<dbReference type="InterPro" id="IPR000556">
    <property type="entry name" value="Glyco_hydro_48F"/>
</dbReference>
<proteinExistence type="predicted"/>
<feature type="signal peptide" evidence="9">
    <location>
        <begin position="1"/>
        <end position="22"/>
    </location>
</feature>